<comment type="caution">
    <text evidence="2">The sequence shown here is derived from an EMBL/GenBank/DDBJ whole genome shotgun (WGS) entry which is preliminary data.</text>
</comment>
<evidence type="ECO:0000259" key="1">
    <source>
        <dbReference type="Pfam" id="PF22289"/>
    </source>
</evidence>
<organism evidence="2 3">
    <name type="scientific">Marinobacterium zhoushanense</name>
    <dbReference type="NCBI Taxonomy" id="1679163"/>
    <lineage>
        <taxon>Bacteria</taxon>
        <taxon>Pseudomonadati</taxon>
        <taxon>Pseudomonadota</taxon>
        <taxon>Gammaproteobacteria</taxon>
        <taxon>Oceanospirillales</taxon>
        <taxon>Oceanospirillaceae</taxon>
        <taxon>Marinobacterium</taxon>
    </lineage>
</organism>
<dbReference type="Proteomes" id="UP000629025">
    <property type="component" value="Unassembled WGS sequence"/>
</dbReference>
<sequence>MTIEPLIKSRPSYGPVTVQINAKLHLFICTAEGQSALQTLIDAIPQTQRQLLVFSATDARGAVDEKGHSLLAEQVGAALCDAPLATAIYLSGPEAFMWDLRNLARSVGFADEQIQMCEPVGNARRLFCTHCYAITEEVSHSPQTCSGCGRLLLVRDHYSKLHAAYVGVQINAEDPAEIPEPEALS</sequence>
<gene>
    <name evidence="2" type="ORF">GCM10011352_09010</name>
</gene>
<evidence type="ECO:0000313" key="3">
    <source>
        <dbReference type="Proteomes" id="UP000629025"/>
    </source>
</evidence>
<dbReference type="InterPro" id="IPR048037">
    <property type="entry name" value="DmmA-like_C"/>
</dbReference>
<protein>
    <recommendedName>
        <fullName evidence="1">Dimethylamine monooxygenase subunit DmmA-like C-terminal domain-containing protein</fullName>
    </recommendedName>
</protein>
<proteinExistence type="predicted"/>
<dbReference type="NCBIfam" id="NF041259">
    <property type="entry name" value="mono_DmmA_fam"/>
    <property type="match status" value="1"/>
</dbReference>
<dbReference type="RefSeq" id="WP_188745929.1">
    <property type="nucleotide sequence ID" value="NZ_BMIJ01000002.1"/>
</dbReference>
<dbReference type="EMBL" id="BMIJ01000002">
    <property type="protein sequence ID" value="GGB85379.1"/>
    <property type="molecule type" value="Genomic_DNA"/>
</dbReference>
<dbReference type="Pfam" id="PF22289">
    <property type="entry name" value="DmmA-like_C"/>
    <property type="match status" value="1"/>
</dbReference>
<accession>A0ABQ1K1R7</accession>
<keyword evidence="3" id="KW-1185">Reference proteome</keyword>
<name>A0ABQ1K1R7_9GAMM</name>
<reference evidence="3" key="1">
    <citation type="journal article" date="2019" name="Int. J. Syst. Evol. Microbiol.">
        <title>The Global Catalogue of Microorganisms (GCM) 10K type strain sequencing project: providing services to taxonomists for standard genome sequencing and annotation.</title>
        <authorList>
            <consortium name="The Broad Institute Genomics Platform"/>
            <consortium name="The Broad Institute Genome Sequencing Center for Infectious Disease"/>
            <person name="Wu L."/>
            <person name="Ma J."/>
        </authorList>
    </citation>
    <scope>NUCLEOTIDE SEQUENCE [LARGE SCALE GENOMIC DNA]</scope>
    <source>
        <strain evidence="3">CGMCC 1.15341</strain>
    </source>
</reference>
<feature type="domain" description="Dimethylamine monooxygenase subunit DmmA-like C-terminal" evidence="1">
    <location>
        <begin position="125"/>
        <end position="168"/>
    </location>
</feature>
<evidence type="ECO:0000313" key="2">
    <source>
        <dbReference type="EMBL" id="GGB85379.1"/>
    </source>
</evidence>